<reference evidence="2" key="1">
    <citation type="submission" date="2020-06" db="EMBL/GenBank/DDBJ databases">
        <authorList>
            <person name="Li T."/>
            <person name="Hu X."/>
            <person name="Zhang T."/>
            <person name="Song X."/>
            <person name="Zhang H."/>
            <person name="Dai N."/>
            <person name="Sheng W."/>
            <person name="Hou X."/>
            <person name="Wei L."/>
        </authorList>
    </citation>
    <scope>NUCLEOTIDE SEQUENCE</scope>
    <source>
        <strain evidence="2">KEN1</strain>
        <tissue evidence="2">Leaf</tissue>
    </source>
</reference>
<protein>
    <recommendedName>
        <fullName evidence="3">Retrotransposon gag protein</fullName>
    </recommendedName>
</protein>
<accession>A0AAW2X2S5</accession>
<evidence type="ECO:0008006" key="3">
    <source>
        <dbReference type="Google" id="ProtNLM"/>
    </source>
</evidence>
<organism evidence="2">
    <name type="scientific">Sesamum latifolium</name>
    <dbReference type="NCBI Taxonomy" id="2727402"/>
    <lineage>
        <taxon>Eukaryota</taxon>
        <taxon>Viridiplantae</taxon>
        <taxon>Streptophyta</taxon>
        <taxon>Embryophyta</taxon>
        <taxon>Tracheophyta</taxon>
        <taxon>Spermatophyta</taxon>
        <taxon>Magnoliopsida</taxon>
        <taxon>eudicotyledons</taxon>
        <taxon>Gunneridae</taxon>
        <taxon>Pentapetalae</taxon>
        <taxon>asterids</taxon>
        <taxon>lamiids</taxon>
        <taxon>Lamiales</taxon>
        <taxon>Pedaliaceae</taxon>
        <taxon>Sesamum</taxon>
    </lineage>
</organism>
<name>A0AAW2X2S5_9LAMI</name>
<feature type="compositionally biased region" description="Basic and acidic residues" evidence="1">
    <location>
        <begin position="36"/>
        <end position="61"/>
    </location>
</feature>
<dbReference type="AlphaFoldDB" id="A0AAW2X2S5"/>
<proteinExistence type="predicted"/>
<evidence type="ECO:0000256" key="1">
    <source>
        <dbReference type="SAM" id="MobiDB-lite"/>
    </source>
</evidence>
<comment type="caution">
    <text evidence="2">The sequence shown here is derived from an EMBL/GenBank/DDBJ whole genome shotgun (WGS) entry which is preliminary data.</text>
</comment>
<gene>
    <name evidence="2" type="ORF">Slati_1926200</name>
</gene>
<sequence length="157" mass="18232">MNQLASSVSCLESQAKKELKAIKDENSTKRGHAKQGKTEHEFEISQKQAEKHNLTNKEHPKVFVPKPPFLDRFAKCKKEEEEKEILETLRKVEAKILLLDAIKQIPRYTRFLKEFCTNKFKLKGNERVSIGENVSAILQRKLPPKFKDPDRSVVYPE</sequence>
<evidence type="ECO:0000313" key="2">
    <source>
        <dbReference type="EMBL" id="KAL0447983.1"/>
    </source>
</evidence>
<reference evidence="2" key="2">
    <citation type="journal article" date="2024" name="Plant">
        <title>Genomic evolution and insights into agronomic trait innovations of Sesamum species.</title>
        <authorList>
            <person name="Miao H."/>
            <person name="Wang L."/>
            <person name="Qu L."/>
            <person name="Liu H."/>
            <person name="Sun Y."/>
            <person name="Le M."/>
            <person name="Wang Q."/>
            <person name="Wei S."/>
            <person name="Zheng Y."/>
            <person name="Lin W."/>
            <person name="Duan Y."/>
            <person name="Cao H."/>
            <person name="Xiong S."/>
            <person name="Wang X."/>
            <person name="Wei L."/>
            <person name="Li C."/>
            <person name="Ma Q."/>
            <person name="Ju M."/>
            <person name="Zhao R."/>
            <person name="Li G."/>
            <person name="Mu C."/>
            <person name="Tian Q."/>
            <person name="Mei H."/>
            <person name="Zhang T."/>
            <person name="Gao T."/>
            <person name="Zhang H."/>
        </authorList>
    </citation>
    <scope>NUCLEOTIDE SEQUENCE</scope>
    <source>
        <strain evidence="2">KEN1</strain>
    </source>
</reference>
<dbReference type="EMBL" id="JACGWN010000006">
    <property type="protein sequence ID" value="KAL0447983.1"/>
    <property type="molecule type" value="Genomic_DNA"/>
</dbReference>
<feature type="region of interest" description="Disordered" evidence="1">
    <location>
        <begin position="21"/>
        <end position="63"/>
    </location>
</feature>